<accession>A0A7X0J9Y3</accession>
<proteinExistence type="predicted"/>
<reference evidence="1 2" key="1">
    <citation type="submission" date="2020-08" db="EMBL/GenBank/DDBJ databases">
        <title>The Agave Microbiome: Exploring the role of microbial communities in plant adaptations to desert environments.</title>
        <authorList>
            <person name="Partida-Martinez L.P."/>
        </authorList>
    </citation>
    <scope>NUCLEOTIDE SEQUENCE [LARGE SCALE GENOMIC DNA]</scope>
    <source>
        <strain evidence="1 2">AS3.13</strain>
    </source>
</reference>
<comment type="caution">
    <text evidence="1">The sequence shown here is derived from an EMBL/GenBank/DDBJ whole genome shotgun (WGS) entry which is preliminary data.</text>
</comment>
<protein>
    <recommendedName>
        <fullName evidence="3">DUF4365 domain-containing protein</fullName>
    </recommendedName>
</protein>
<dbReference type="EMBL" id="JACHBT010000003">
    <property type="protein sequence ID" value="MBB6503774.1"/>
    <property type="molecule type" value="Genomic_DNA"/>
</dbReference>
<evidence type="ECO:0000313" key="2">
    <source>
        <dbReference type="Proteomes" id="UP000522313"/>
    </source>
</evidence>
<evidence type="ECO:0008006" key="3">
    <source>
        <dbReference type="Google" id="ProtNLM"/>
    </source>
</evidence>
<gene>
    <name evidence="1" type="ORF">F4693_000729</name>
</gene>
<name>A0A7X0J9Y3_9SPHN</name>
<dbReference type="RefSeq" id="WP_221434743.1">
    <property type="nucleotide sequence ID" value="NZ_JACHBT010000003.1"/>
</dbReference>
<dbReference type="AlphaFoldDB" id="A0A7X0J9Y3"/>
<sequence length="280" mass="30516">MHLLLAQLGLELDARGVEYDELRSAVDREGFDVLLEAGGIARHIQVKVKVLGGARGEVTINTRLAAKPSGCVVWLTFDPVARDFSEIQWFGGKPGAPLPDTGTIVARHTRANSQGVKAERPNHRVVKARHFERLGNIAHLVDRLFGCLPAAPLAFLRSRLLAAGSGPAWLGDVAAGYFDTIPADVSWENGGAELAALVDGYRLLELTSDDEPDVFLEQQRGGWSGTGRWTGDALTLWITLFLELRADRFGADDFSSPHKRLDALVQQLRDALIYLESANA</sequence>
<reference evidence="1 2" key="2">
    <citation type="submission" date="2020-08" db="EMBL/GenBank/DDBJ databases">
        <authorList>
            <person name="Partida-Martinez L."/>
            <person name="Huntemann M."/>
            <person name="Clum A."/>
            <person name="Wang J."/>
            <person name="Palaniappan K."/>
            <person name="Ritter S."/>
            <person name="Chen I.-M."/>
            <person name="Stamatis D."/>
            <person name="Reddy T."/>
            <person name="O'Malley R."/>
            <person name="Daum C."/>
            <person name="Shapiro N."/>
            <person name="Ivanova N."/>
            <person name="Kyrpides N."/>
            <person name="Woyke T."/>
        </authorList>
    </citation>
    <scope>NUCLEOTIDE SEQUENCE [LARGE SCALE GENOMIC DNA]</scope>
    <source>
        <strain evidence="1 2">AS3.13</strain>
    </source>
</reference>
<organism evidence="1 2">
    <name type="scientific">Sphingomonas endophytica</name>
    <dbReference type="NCBI Taxonomy" id="869719"/>
    <lineage>
        <taxon>Bacteria</taxon>
        <taxon>Pseudomonadati</taxon>
        <taxon>Pseudomonadota</taxon>
        <taxon>Alphaproteobacteria</taxon>
        <taxon>Sphingomonadales</taxon>
        <taxon>Sphingomonadaceae</taxon>
        <taxon>Sphingomonas</taxon>
    </lineage>
</organism>
<dbReference type="Proteomes" id="UP000522313">
    <property type="component" value="Unassembled WGS sequence"/>
</dbReference>
<evidence type="ECO:0000313" key="1">
    <source>
        <dbReference type="EMBL" id="MBB6503774.1"/>
    </source>
</evidence>